<feature type="compositionally biased region" description="Pro residues" evidence="1">
    <location>
        <begin position="60"/>
        <end position="69"/>
    </location>
</feature>
<sequence>MKTREPCNVVTPGHCQITERPLNLNDNPSKNQEDSKDKDTTRDGTVHHSDQRELRRCHSLPPPPPPPSPKTNTRQH</sequence>
<keyword evidence="3" id="KW-1185">Reference proteome</keyword>
<protein>
    <submittedName>
        <fullName evidence="2">Uncharacterized protein</fullName>
    </submittedName>
</protein>
<dbReference type="Proteomes" id="UP000324222">
    <property type="component" value="Unassembled WGS sequence"/>
</dbReference>
<feature type="region of interest" description="Disordered" evidence="1">
    <location>
        <begin position="1"/>
        <end position="76"/>
    </location>
</feature>
<accession>A0A5B7ESV1</accession>
<reference evidence="2 3" key="1">
    <citation type="submission" date="2019-05" db="EMBL/GenBank/DDBJ databases">
        <title>Another draft genome of Portunus trituberculatus and its Hox gene families provides insights of decapod evolution.</title>
        <authorList>
            <person name="Jeong J.-H."/>
            <person name="Song I."/>
            <person name="Kim S."/>
            <person name="Choi T."/>
            <person name="Kim D."/>
            <person name="Ryu S."/>
            <person name="Kim W."/>
        </authorList>
    </citation>
    <scope>NUCLEOTIDE SEQUENCE [LARGE SCALE GENOMIC DNA]</scope>
    <source>
        <tissue evidence="2">Muscle</tissue>
    </source>
</reference>
<gene>
    <name evidence="2" type="ORF">E2C01_031201</name>
</gene>
<evidence type="ECO:0000313" key="2">
    <source>
        <dbReference type="EMBL" id="MPC37711.1"/>
    </source>
</evidence>
<organism evidence="2 3">
    <name type="scientific">Portunus trituberculatus</name>
    <name type="common">Swimming crab</name>
    <name type="synonym">Neptunus trituberculatus</name>
    <dbReference type="NCBI Taxonomy" id="210409"/>
    <lineage>
        <taxon>Eukaryota</taxon>
        <taxon>Metazoa</taxon>
        <taxon>Ecdysozoa</taxon>
        <taxon>Arthropoda</taxon>
        <taxon>Crustacea</taxon>
        <taxon>Multicrustacea</taxon>
        <taxon>Malacostraca</taxon>
        <taxon>Eumalacostraca</taxon>
        <taxon>Eucarida</taxon>
        <taxon>Decapoda</taxon>
        <taxon>Pleocyemata</taxon>
        <taxon>Brachyura</taxon>
        <taxon>Eubrachyura</taxon>
        <taxon>Portunoidea</taxon>
        <taxon>Portunidae</taxon>
        <taxon>Portuninae</taxon>
        <taxon>Portunus</taxon>
    </lineage>
</organism>
<feature type="compositionally biased region" description="Basic and acidic residues" evidence="1">
    <location>
        <begin position="31"/>
        <end position="56"/>
    </location>
</feature>
<dbReference type="EMBL" id="VSRR010003862">
    <property type="protein sequence ID" value="MPC37711.1"/>
    <property type="molecule type" value="Genomic_DNA"/>
</dbReference>
<proteinExistence type="predicted"/>
<dbReference type="AlphaFoldDB" id="A0A5B7ESV1"/>
<evidence type="ECO:0000256" key="1">
    <source>
        <dbReference type="SAM" id="MobiDB-lite"/>
    </source>
</evidence>
<evidence type="ECO:0000313" key="3">
    <source>
        <dbReference type="Proteomes" id="UP000324222"/>
    </source>
</evidence>
<comment type="caution">
    <text evidence="2">The sequence shown here is derived from an EMBL/GenBank/DDBJ whole genome shotgun (WGS) entry which is preliminary data.</text>
</comment>
<name>A0A5B7ESV1_PORTR</name>